<dbReference type="PANTHER" id="PTHR45848">
    <property type="entry name" value="DUAL SPECIFICITY PROTEIN PHOSPHATASE 12 FAMILY MEMBER"/>
    <property type="match status" value="1"/>
</dbReference>
<keyword evidence="4" id="KW-0904">Protein phosphatase</keyword>
<keyword evidence="3" id="KW-0378">Hydrolase</keyword>
<dbReference type="SMART" id="SM00195">
    <property type="entry name" value="DSPc"/>
    <property type="match status" value="1"/>
</dbReference>
<feature type="compositionally biased region" description="Low complexity" evidence="5">
    <location>
        <begin position="113"/>
        <end position="133"/>
    </location>
</feature>
<proteinExistence type="inferred from homology"/>
<dbReference type="PANTHER" id="PTHR45848:SF4">
    <property type="entry name" value="DUAL SPECIFICITY PROTEIN PHOSPHATASE 12"/>
    <property type="match status" value="1"/>
</dbReference>
<organism evidence="8">
    <name type="scientific">Chromera velia CCMP2878</name>
    <dbReference type="NCBI Taxonomy" id="1169474"/>
    <lineage>
        <taxon>Eukaryota</taxon>
        <taxon>Sar</taxon>
        <taxon>Alveolata</taxon>
        <taxon>Colpodellida</taxon>
        <taxon>Chromeraceae</taxon>
        <taxon>Chromera</taxon>
    </lineage>
</organism>
<evidence type="ECO:0000256" key="4">
    <source>
        <dbReference type="ARBA" id="ARBA00022912"/>
    </source>
</evidence>
<dbReference type="AlphaFoldDB" id="A0A0G4HYC3"/>
<dbReference type="Pfam" id="PF00782">
    <property type="entry name" value="DSPc"/>
    <property type="match status" value="1"/>
</dbReference>
<feature type="compositionally biased region" description="Basic and acidic residues" evidence="5">
    <location>
        <begin position="319"/>
        <end position="335"/>
    </location>
</feature>
<feature type="region of interest" description="Disordered" evidence="5">
    <location>
        <begin position="226"/>
        <end position="295"/>
    </location>
</feature>
<feature type="region of interest" description="Disordered" evidence="5">
    <location>
        <begin position="159"/>
        <end position="198"/>
    </location>
</feature>
<reference evidence="8" key="1">
    <citation type="submission" date="2014-11" db="EMBL/GenBank/DDBJ databases">
        <authorList>
            <person name="Otto D Thomas"/>
            <person name="Naeem Raeece"/>
        </authorList>
    </citation>
    <scope>NUCLEOTIDE SEQUENCE</scope>
</reference>
<feature type="compositionally biased region" description="Basic and acidic residues" evidence="5">
    <location>
        <begin position="181"/>
        <end position="198"/>
    </location>
</feature>
<evidence type="ECO:0000256" key="2">
    <source>
        <dbReference type="ARBA" id="ARBA00013064"/>
    </source>
</evidence>
<comment type="similarity">
    <text evidence="1">Belongs to the protein-tyrosine phosphatase family. Non-receptor class dual specificity subfamily.</text>
</comment>
<feature type="region of interest" description="Disordered" evidence="5">
    <location>
        <begin position="113"/>
        <end position="134"/>
    </location>
</feature>
<dbReference type="InterPro" id="IPR020422">
    <property type="entry name" value="TYR_PHOSPHATASE_DUAL_dom"/>
</dbReference>
<feature type="region of interest" description="Disordered" evidence="5">
    <location>
        <begin position="307"/>
        <end position="346"/>
    </location>
</feature>
<dbReference type="EMBL" id="CDMZ01004376">
    <property type="protein sequence ID" value="CEM49553.1"/>
    <property type="molecule type" value="Genomic_DNA"/>
</dbReference>
<gene>
    <name evidence="8" type="ORF">Cvel_9471</name>
</gene>
<evidence type="ECO:0000313" key="8">
    <source>
        <dbReference type="EMBL" id="CEM49553.1"/>
    </source>
</evidence>
<feature type="compositionally biased region" description="Low complexity" evidence="5">
    <location>
        <begin position="336"/>
        <end position="345"/>
    </location>
</feature>
<feature type="domain" description="Tyrosine-protein phosphatase" evidence="6">
    <location>
        <begin position="1"/>
        <end position="98"/>
    </location>
</feature>
<feature type="compositionally biased region" description="Low complexity" evidence="5">
    <location>
        <begin position="265"/>
        <end position="289"/>
    </location>
</feature>
<protein>
    <recommendedName>
        <fullName evidence="2">protein-tyrosine-phosphatase</fullName>
        <ecNumber evidence="2">3.1.3.48</ecNumber>
    </recommendedName>
</protein>
<evidence type="ECO:0000259" key="6">
    <source>
        <dbReference type="PROSITE" id="PS50054"/>
    </source>
</evidence>
<name>A0A0G4HYC3_9ALVE</name>
<dbReference type="VEuPathDB" id="CryptoDB:Cvel_9471"/>
<dbReference type="GO" id="GO:0008138">
    <property type="term" value="F:protein tyrosine/serine/threonine phosphatase activity"/>
    <property type="evidence" value="ECO:0007669"/>
    <property type="project" value="TreeGrafter"/>
</dbReference>
<dbReference type="EC" id="3.1.3.48" evidence="2"/>
<dbReference type="PROSITE" id="PS50056">
    <property type="entry name" value="TYR_PHOSPHATASE_2"/>
    <property type="match status" value="1"/>
</dbReference>
<dbReference type="InterPro" id="IPR000340">
    <property type="entry name" value="Dual-sp_phosphatase_cat-dom"/>
</dbReference>
<dbReference type="Gene3D" id="3.90.190.10">
    <property type="entry name" value="Protein tyrosine phosphatase superfamily"/>
    <property type="match status" value="1"/>
</dbReference>
<evidence type="ECO:0000256" key="1">
    <source>
        <dbReference type="ARBA" id="ARBA00008601"/>
    </source>
</evidence>
<dbReference type="InterPro" id="IPR029021">
    <property type="entry name" value="Prot-tyrosine_phosphatase-like"/>
</dbReference>
<dbReference type="GO" id="GO:0004725">
    <property type="term" value="F:protein tyrosine phosphatase activity"/>
    <property type="evidence" value="ECO:0007669"/>
    <property type="project" value="UniProtKB-EC"/>
</dbReference>
<evidence type="ECO:0000256" key="5">
    <source>
        <dbReference type="SAM" id="MobiDB-lite"/>
    </source>
</evidence>
<evidence type="ECO:0000256" key="3">
    <source>
        <dbReference type="ARBA" id="ARBA00022801"/>
    </source>
</evidence>
<dbReference type="InterPro" id="IPR000387">
    <property type="entry name" value="Tyr_Pase_dom"/>
</dbReference>
<sequence length="476" mass="51659">MWHHASFFDLDTADLLEVIPDALRFIEKAHDEYHEASVLVHCHAGVSRSVSVVLAYAMHKDRKTAKAAYGVLKERYPEAHPRPEFIRQLIIFEELGWPLDGISTSQKEVPSSALSFSSSSAPTPSSSSSLSSLRVARGVRTFQERDGKTPEALSVVFRRLRKNKRNESKTKGNENQSVSAQKEKGDDPLAGRETEDVKKSDFLVRKTSSERTKTWGSTLIEATNSEIKPSEHVVEKGSPPLLSCTEEKSQLPNPQPDPETSEDLSVPSMNISSSSASATPAPAPASVNAHSGVEPCPEKCNSVCREEGRGEDGSASIQSKEEGGIERSVGHKRQADSAVPAASSDDPFEEFLVESEEGGTVSPSPSFSFSCRSCRRVLFYSDLLTGHEPKNGGGDLCTSLFVEPLDWMGDLSAPTGKIFCPNTRCKAKLGSYAWSGTKCACGRWEAPGFQVHKSRVDALEGRQSAPARGPDPGSMF</sequence>
<dbReference type="PROSITE" id="PS50054">
    <property type="entry name" value="TYR_PHOSPHATASE_DUAL"/>
    <property type="match status" value="1"/>
</dbReference>
<evidence type="ECO:0000259" key="7">
    <source>
        <dbReference type="PROSITE" id="PS50056"/>
    </source>
</evidence>
<accession>A0A0G4HYC3</accession>
<dbReference type="SUPFAM" id="SSF52799">
    <property type="entry name" value="(Phosphotyrosine protein) phosphatases II"/>
    <property type="match status" value="1"/>
</dbReference>
<feature type="domain" description="Tyrosine specific protein phosphatases" evidence="7">
    <location>
        <begin position="23"/>
        <end position="77"/>
    </location>
</feature>